<evidence type="ECO:0000256" key="5">
    <source>
        <dbReference type="ARBA" id="ARBA00022989"/>
    </source>
</evidence>
<dbReference type="UniPathway" id="UPA00664"/>
<comment type="catalytic activity">
    <reaction evidence="7">
        <text>L-cysteinyl-[prolipoprotein] + a 1,2-diacyl-sn-glycero-3-phospho-(1'-sn-glycerol) = an S-1,2-diacyl-sn-glyceryl-L-cysteinyl-[prolipoprotein] + sn-glycerol 1-phosphate + H(+)</text>
        <dbReference type="Rhea" id="RHEA:56712"/>
        <dbReference type="Rhea" id="RHEA-COMP:14679"/>
        <dbReference type="Rhea" id="RHEA-COMP:14680"/>
        <dbReference type="ChEBI" id="CHEBI:15378"/>
        <dbReference type="ChEBI" id="CHEBI:29950"/>
        <dbReference type="ChEBI" id="CHEBI:57685"/>
        <dbReference type="ChEBI" id="CHEBI:64716"/>
        <dbReference type="ChEBI" id="CHEBI:140658"/>
        <dbReference type="EC" id="2.5.1.145"/>
    </reaction>
</comment>
<evidence type="ECO:0000313" key="9">
    <source>
        <dbReference type="Proteomes" id="UP000217265"/>
    </source>
</evidence>
<keyword evidence="5 7" id="KW-1133">Transmembrane helix</keyword>
<protein>
    <recommendedName>
        <fullName evidence="7">Phosphatidylglycerol--prolipoprotein diacylglyceryl transferase</fullName>
        <ecNumber evidence="7">2.5.1.145</ecNumber>
    </recommendedName>
</protein>
<evidence type="ECO:0000256" key="2">
    <source>
        <dbReference type="ARBA" id="ARBA00022475"/>
    </source>
</evidence>
<dbReference type="AlphaFoldDB" id="A0A290Q5P8"/>
<feature type="transmembrane region" description="Helical" evidence="7">
    <location>
        <begin position="64"/>
        <end position="83"/>
    </location>
</feature>
<feature type="transmembrane region" description="Helical" evidence="7">
    <location>
        <begin position="26"/>
        <end position="44"/>
    </location>
</feature>
<dbReference type="HAMAP" id="MF_01147">
    <property type="entry name" value="Lgt"/>
    <property type="match status" value="1"/>
</dbReference>
<dbReference type="InterPro" id="IPR001640">
    <property type="entry name" value="Lgt"/>
</dbReference>
<dbReference type="GO" id="GO:0042158">
    <property type="term" value="P:lipoprotein biosynthetic process"/>
    <property type="evidence" value="ECO:0007669"/>
    <property type="project" value="UniProtKB-UniRule"/>
</dbReference>
<dbReference type="PANTHER" id="PTHR30589:SF0">
    <property type="entry name" value="PHOSPHATIDYLGLYCEROL--PROLIPOPROTEIN DIACYLGLYCERYL TRANSFERASE"/>
    <property type="match status" value="1"/>
</dbReference>
<dbReference type="NCBIfam" id="TIGR00544">
    <property type="entry name" value="lgt"/>
    <property type="match status" value="1"/>
</dbReference>
<dbReference type="EC" id="2.5.1.145" evidence="7"/>
<feature type="transmembrane region" description="Helical" evidence="7">
    <location>
        <begin position="103"/>
        <end position="120"/>
    </location>
</feature>
<dbReference type="EMBL" id="CP023344">
    <property type="protein sequence ID" value="ATC62490.1"/>
    <property type="molecule type" value="Genomic_DNA"/>
</dbReference>
<sequence>MLTLAHWTHDLSPFVPFLQFSETRGVRWYGLAYVLGFVCALWLLHRYTRTGRSRLTTEQNGDLLLIIVIGVMLGGRLGSFLLYHPELLLSDPLSFFRIWEGGMASHGAFIGVTLALIWFSRKTKVSFLHLGDLITSTAALGLMLGRIANFINGELWGKESTVRWAVIFVNTDGGPMPRHPSQLYQALLEGALLFAYMQHRVWKNRVLQTHPGQLSGEFLIGYSIMRVIGEVFREPDASLVWNTFSRGTFYSFFVFIAGVALILFARRQPQRG</sequence>
<keyword evidence="8" id="KW-0449">Lipoprotein</keyword>
<evidence type="ECO:0000256" key="4">
    <source>
        <dbReference type="ARBA" id="ARBA00022692"/>
    </source>
</evidence>
<comment type="pathway">
    <text evidence="7">Protein modification; lipoprotein biosynthesis (diacylglyceryl transfer).</text>
</comment>
<feature type="transmembrane region" description="Helical" evidence="7">
    <location>
        <begin position="127"/>
        <end position="148"/>
    </location>
</feature>
<evidence type="ECO:0000313" key="8">
    <source>
        <dbReference type="EMBL" id="ATC62490.1"/>
    </source>
</evidence>
<dbReference type="OrthoDB" id="871140at2"/>
<dbReference type="GO" id="GO:0005886">
    <property type="term" value="C:plasma membrane"/>
    <property type="evidence" value="ECO:0007669"/>
    <property type="project" value="UniProtKB-SubCell"/>
</dbReference>
<keyword evidence="9" id="KW-1185">Reference proteome</keyword>
<dbReference type="GO" id="GO:0008961">
    <property type="term" value="F:phosphatidylglycerol-prolipoprotein diacylglyceryl transferase activity"/>
    <property type="evidence" value="ECO:0007669"/>
    <property type="project" value="UniProtKB-UniRule"/>
</dbReference>
<dbReference type="Proteomes" id="UP000217265">
    <property type="component" value="Chromosome"/>
</dbReference>
<feature type="binding site" evidence="7">
    <location>
        <position position="146"/>
    </location>
    <ligand>
        <name>a 1,2-diacyl-sn-glycero-3-phospho-(1'-sn-glycerol)</name>
        <dbReference type="ChEBI" id="CHEBI:64716"/>
    </ligand>
</feature>
<comment type="function">
    <text evidence="7">Catalyzes the transfer of the diacylglyceryl group from phosphatidylglycerol to the sulfhydryl group of the N-terminal cysteine of a prolipoprotein, the first step in the formation of mature lipoproteins.</text>
</comment>
<dbReference type="RefSeq" id="WP_096054125.1">
    <property type="nucleotide sequence ID" value="NZ_CP023344.1"/>
</dbReference>
<dbReference type="PROSITE" id="PS01311">
    <property type="entry name" value="LGT"/>
    <property type="match status" value="1"/>
</dbReference>
<name>A0A290Q5P8_9BACT</name>
<keyword evidence="6 7" id="KW-0472">Membrane</keyword>
<accession>A0A290Q5P8</accession>
<dbReference type="KEGG" id="vbh:CMV30_00030"/>
<keyword evidence="3 7" id="KW-0808">Transferase</keyword>
<feature type="transmembrane region" description="Helical" evidence="7">
    <location>
        <begin position="248"/>
        <end position="265"/>
    </location>
</feature>
<evidence type="ECO:0000256" key="6">
    <source>
        <dbReference type="ARBA" id="ARBA00023136"/>
    </source>
</evidence>
<organism evidence="8 9">
    <name type="scientific">Nibricoccus aquaticus</name>
    <dbReference type="NCBI Taxonomy" id="2576891"/>
    <lineage>
        <taxon>Bacteria</taxon>
        <taxon>Pseudomonadati</taxon>
        <taxon>Verrucomicrobiota</taxon>
        <taxon>Opitutia</taxon>
        <taxon>Opitutales</taxon>
        <taxon>Opitutaceae</taxon>
        <taxon>Nibricoccus</taxon>
    </lineage>
</organism>
<evidence type="ECO:0000256" key="3">
    <source>
        <dbReference type="ARBA" id="ARBA00022679"/>
    </source>
</evidence>
<evidence type="ECO:0000256" key="1">
    <source>
        <dbReference type="ARBA" id="ARBA00007150"/>
    </source>
</evidence>
<dbReference type="Pfam" id="PF01790">
    <property type="entry name" value="LGT"/>
    <property type="match status" value="1"/>
</dbReference>
<dbReference type="PANTHER" id="PTHR30589">
    <property type="entry name" value="PROLIPOPROTEIN DIACYLGLYCERYL TRANSFERASE"/>
    <property type="match status" value="1"/>
</dbReference>
<keyword evidence="4 7" id="KW-0812">Transmembrane</keyword>
<comment type="similarity">
    <text evidence="1 7">Belongs to the Lgt family.</text>
</comment>
<reference evidence="8 9" key="1">
    <citation type="submission" date="2017-09" db="EMBL/GenBank/DDBJ databases">
        <title>Complete genome sequence of Verrucomicrobial strain HZ-65, isolated from freshwater.</title>
        <authorList>
            <person name="Choi A."/>
        </authorList>
    </citation>
    <scope>NUCLEOTIDE SEQUENCE [LARGE SCALE GENOMIC DNA]</scope>
    <source>
        <strain evidence="8 9">HZ-65</strain>
    </source>
</reference>
<comment type="subcellular location">
    <subcellularLocation>
        <location evidence="7">Cell membrane</location>
        <topology evidence="7">Multi-pass membrane protein</topology>
    </subcellularLocation>
</comment>
<proteinExistence type="inferred from homology"/>
<gene>
    <name evidence="7 8" type="primary">lgt</name>
    <name evidence="8" type="ORF">CMV30_00030</name>
</gene>
<evidence type="ECO:0000256" key="7">
    <source>
        <dbReference type="HAMAP-Rule" id="MF_01147"/>
    </source>
</evidence>
<keyword evidence="2 7" id="KW-1003">Cell membrane</keyword>